<evidence type="ECO:0000256" key="9">
    <source>
        <dbReference type="ARBA" id="ARBA00038298"/>
    </source>
</evidence>
<evidence type="ECO:0000256" key="5">
    <source>
        <dbReference type="ARBA" id="ARBA00023136"/>
    </source>
</evidence>
<comment type="similarity">
    <text evidence="9">Belongs to the DHHC palmitoyltransferase family. PFA5 subfamily.</text>
</comment>
<evidence type="ECO:0000259" key="12">
    <source>
        <dbReference type="Pfam" id="PF01529"/>
    </source>
</evidence>
<feature type="domain" description="Palmitoyltransferase DHHC" evidence="12">
    <location>
        <begin position="107"/>
        <end position="225"/>
    </location>
</feature>
<dbReference type="Pfam" id="PF01529">
    <property type="entry name" value="DHHC"/>
    <property type="match status" value="1"/>
</dbReference>
<dbReference type="AlphaFoldDB" id="L2GV91"/>
<proteinExistence type="inferred from homology"/>
<evidence type="ECO:0000313" key="13">
    <source>
        <dbReference type="EMBL" id="ELA47586.1"/>
    </source>
</evidence>
<keyword evidence="5 11" id="KW-0472">Membrane</keyword>
<keyword evidence="3 11" id="KW-0812">Transmembrane</keyword>
<dbReference type="EC" id="2.3.1.225" evidence="11"/>
<organism evidence="13 14">
    <name type="scientific">Vavraia culicis (isolate floridensis)</name>
    <name type="common">Microsporidian parasite</name>
    <dbReference type="NCBI Taxonomy" id="948595"/>
    <lineage>
        <taxon>Eukaryota</taxon>
        <taxon>Fungi</taxon>
        <taxon>Fungi incertae sedis</taxon>
        <taxon>Microsporidia</taxon>
        <taxon>Pleistophoridae</taxon>
        <taxon>Vavraia</taxon>
    </lineage>
</organism>
<keyword evidence="14" id="KW-1185">Reference proteome</keyword>
<evidence type="ECO:0000256" key="3">
    <source>
        <dbReference type="ARBA" id="ARBA00022692"/>
    </source>
</evidence>
<dbReference type="GO" id="GO:0005794">
    <property type="term" value="C:Golgi apparatus"/>
    <property type="evidence" value="ECO:0007669"/>
    <property type="project" value="TreeGrafter"/>
</dbReference>
<keyword evidence="7" id="KW-0449">Lipoprotein</keyword>
<sequence>MFKNTSWRSSASTLTSCLFVLLFIFNYHVVMFVHTKKIYKYKKNICFYYTGNFFSLYILILCVQVYYQILSSKSSYKIRNLNELTETGLNSIFNPFFTENILEERTETMKKCGKCDMYRPPRAHHCQVCDACFMKRDHHSYILNTCVGHSNYKYYYLFLLSNWIYSTFQFILLLYFAVNVRQTAKRMPFYATGIVTTGIIMVTCFVHLVLHTKLLLYNETSIESCAINNFLAGNEKYKGVFQEGLLCFGDEIHISDRKLLNPYFLGYMENVKEVFGNNYYEWIMPYFTGRSDGIYFKKYMF</sequence>
<feature type="transmembrane region" description="Helical" evidence="11">
    <location>
        <begin position="189"/>
        <end position="210"/>
    </location>
</feature>
<feature type="transmembrane region" description="Helical" evidence="11">
    <location>
        <begin position="154"/>
        <end position="177"/>
    </location>
</feature>
<dbReference type="EMBL" id="GL877415">
    <property type="protein sequence ID" value="ELA47586.1"/>
    <property type="molecule type" value="Genomic_DNA"/>
</dbReference>
<accession>L2GV91</accession>
<dbReference type="PANTHER" id="PTHR22883">
    <property type="entry name" value="ZINC FINGER DHHC DOMAIN CONTAINING PROTEIN"/>
    <property type="match status" value="1"/>
</dbReference>
<dbReference type="GO" id="GO:0019706">
    <property type="term" value="F:protein-cysteine S-palmitoyltransferase activity"/>
    <property type="evidence" value="ECO:0007669"/>
    <property type="project" value="UniProtKB-EC"/>
</dbReference>
<gene>
    <name evidence="13" type="ORF">VCUG_00909</name>
</gene>
<keyword evidence="4 11" id="KW-1133">Transmembrane helix</keyword>
<evidence type="ECO:0000256" key="8">
    <source>
        <dbReference type="ARBA" id="ARBA00023315"/>
    </source>
</evidence>
<reference evidence="14" key="1">
    <citation type="submission" date="2011-03" db="EMBL/GenBank/DDBJ databases">
        <title>The genome sequence of Vavraia culicis strain floridensis.</title>
        <authorList>
            <consortium name="The Broad Institute Genome Sequencing Platform"/>
            <person name="Cuomo C."/>
            <person name="Becnel J."/>
            <person name="Sanscrainte N."/>
            <person name="Young S.K."/>
            <person name="Zeng Q."/>
            <person name="Gargeya S."/>
            <person name="Fitzgerald M."/>
            <person name="Haas B."/>
            <person name="Abouelleil A."/>
            <person name="Alvarado L."/>
            <person name="Arachchi H.M."/>
            <person name="Berlin A."/>
            <person name="Chapman S.B."/>
            <person name="Gearin G."/>
            <person name="Goldberg J."/>
            <person name="Griggs A."/>
            <person name="Gujja S."/>
            <person name="Hansen M."/>
            <person name="Heiman D."/>
            <person name="Howarth C."/>
            <person name="Larimer J."/>
            <person name="Lui A."/>
            <person name="MacDonald P.J.P."/>
            <person name="McCowen C."/>
            <person name="Montmayeur A."/>
            <person name="Murphy C."/>
            <person name="Neiman D."/>
            <person name="Pearson M."/>
            <person name="Priest M."/>
            <person name="Roberts A."/>
            <person name="Saif S."/>
            <person name="Shea T."/>
            <person name="Sisk P."/>
            <person name="Stolte C."/>
            <person name="Sykes S."/>
            <person name="Wortman J."/>
            <person name="Nusbaum C."/>
            <person name="Birren B."/>
        </authorList>
    </citation>
    <scope>NUCLEOTIDE SEQUENCE [LARGE SCALE GENOMIC DNA]</scope>
    <source>
        <strain evidence="14">floridensis</strain>
    </source>
</reference>
<dbReference type="FunCoup" id="L2GV91">
    <property type="interactions" value="54"/>
</dbReference>
<evidence type="ECO:0000313" key="14">
    <source>
        <dbReference type="Proteomes" id="UP000011081"/>
    </source>
</evidence>
<evidence type="ECO:0000256" key="11">
    <source>
        <dbReference type="RuleBase" id="RU079119"/>
    </source>
</evidence>
<feature type="transmembrane region" description="Helical" evidence="11">
    <location>
        <begin position="45"/>
        <end position="67"/>
    </location>
</feature>
<dbReference type="InterPro" id="IPR039859">
    <property type="entry name" value="PFA4/ZDH16/20/ERF2-like"/>
</dbReference>
<evidence type="ECO:0000256" key="4">
    <source>
        <dbReference type="ARBA" id="ARBA00022989"/>
    </source>
</evidence>
<keyword evidence="8 11" id="KW-0012">Acyltransferase</keyword>
<keyword evidence="2 11" id="KW-0808">Transferase</keyword>
<keyword evidence="6" id="KW-0564">Palmitate</keyword>
<dbReference type="HOGENOM" id="CLU_027721_3_0_1"/>
<evidence type="ECO:0000256" key="2">
    <source>
        <dbReference type="ARBA" id="ARBA00022679"/>
    </source>
</evidence>
<dbReference type="GeneID" id="19878792"/>
<name>L2GV91_VAVCU</name>
<feature type="transmembrane region" description="Helical" evidence="11">
    <location>
        <begin position="12"/>
        <end position="33"/>
    </location>
</feature>
<dbReference type="Proteomes" id="UP000011081">
    <property type="component" value="Unassembled WGS sequence"/>
</dbReference>
<dbReference type="VEuPathDB" id="MicrosporidiaDB:VCUG_00909"/>
<dbReference type="GO" id="GO:0005783">
    <property type="term" value="C:endoplasmic reticulum"/>
    <property type="evidence" value="ECO:0007669"/>
    <property type="project" value="TreeGrafter"/>
</dbReference>
<dbReference type="OMA" id="SDGIYFK"/>
<dbReference type="RefSeq" id="XP_008073931.1">
    <property type="nucleotide sequence ID" value="XM_008075740.1"/>
</dbReference>
<evidence type="ECO:0000256" key="1">
    <source>
        <dbReference type="ARBA" id="ARBA00004141"/>
    </source>
</evidence>
<comment type="catalytic activity">
    <reaction evidence="10 11">
        <text>L-cysteinyl-[protein] + hexadecanoyl-CoA = S-hexadecanoyl-L-cysteinyl-[protein] + CoA</text>
        <dbReference type="Rhea" id="RHEA:36683"/>
        <dbReference type="Rhea" id="RHEA-COMP:10131"/>
        <dbReference type="Rhea" id="RHEA-COMP:11032"/>
        <dbReference type="ChEBI" id="CHEBI:29950"/>
        <dbReference type="ChEBI" id="CHEBI:57287"/>
        <dbReference type="ChEBI" id="CHEBI:57379"/>
        <dbReference type="ChEBI" id="CHEBI:74151"/>
        <dbReference type="EC" id="2.3.1.225"/>
    </reaction>
</comment>
<evidence type="ECO:0000256" key="7">
    <source>
        <dbReference type="ARBA" id="ARBA00023288"/>
    </source>
</evidence>
<dbReference type="InterPro" id="IPR001594">
    <property type="entry name" value="Palmitoyltrfase_DHHC"/>
</dbReference>
<evidence type="ECO:0000256" key="6">
    <source>
        <dbReference type="ARBA" id="ARBA00023139"/>
    </source>
</evidence>
<dbReference type="InParanoid" id="L2GV91"/>
<dbReference type="GO" id="GO:0006612">
    <property type="term" value="P:protein targeting to membrane"/>
    <property type="evidence" value="ECO:0007669"/>
    <property type="project" value="TreeGrafter"/>
</dbReference>
<protein>
    <recommendedName>
        <fullName evidence="11">Palmitoyltransferase</fullName>
        <ecNumber evidence="11">2.3.1.225</ecNumber>
    </recommendedName>
</protein>
<dbReference type="PROSITE" id="PS50216">
    <property type="entry name" value="DHHC"/>
    <property type="match status" value="1"/>
</dbReference>
<evidence type="ECO:0000256" key="10">
    <source>
        <dbReference type="ARBA" id="ARBA00048048"/>
    </source>
</evidence>
<dbReference type="OrthoDB" id="9909019at2759"/>
<comment type="domain">
    <text evidence="11">The DHHC domain is required for palmitoyltransferase activity.</text>
</comment>
<comment type="subcellular location">
    <subcellularLocation>
        <location evidence="1">Membrane</location>
        <topology evidence="1">Multi-pass membrane protein</topology>
    </subcellularLocation>
</comment>
<dbReference type="GO" id="GO:0016020">
    <property type="term" value="C:membrane"/>
    <property type="evidence" value="ECO:0007669"/>
    <property type="project" value="UniProtKB-SubCell"/>
</dbReference>
<dbReference type="PANTHER" id="PTHR22883:SF23">
    <property type="entry name" value="PALMITOYLTRANSFERASE ZDHHC6"/>
    <property type="match status" value="1"/>
</dbReference>